<gene>
    <name evidence="2" type="ORF">C484_14408</name>
</gene>
<dbReference type="PATRIC" id="fig|1230458.4.peg.2909"/>
<dbReference type="RefSeq" id="WP_006826561.1">
    <property type="nucleotide sequence ID" value="NZ_AOIL01000050.1"/>
</dbReference>
<evidence type="ECO:0000313" key="3">
    <source>
        <dbReference type="Proteomes" id="UP000011648"/>
    </source>
</evidence>
<dbReference type="AlphaFoldDB" id="L9ZQL1"/>
<name>L9ZQL1_9EURY</name>
<keyword evidence="1" id="KW-1133">Transmembrane helix</keyword>
<evidence type="ECO:0000313" key="2">
    <source>
        <dbReference type="EMBL" id="ELY88795.1"/>
    </source>
</evidence>
<protein>
    <submittedName>
        <fullName evidence="2">Uncharacterized protein</fullName>
    </submittedName>
</protein>
<sequence>MVDWSFDYTVAILITVTVILSALDVLGTTQAIAMLFITGSALLFWIAKYVLRGYSDATQDPNE</sequence>
<reference evidence="2 3" key="1">
    <citation type="journal article" date="2014" name="PLoS Genet.">
        <title>Phylogenetically driven sequencing of extremely halophilic archaea reveals strategies for static and dynamic osmo-response.</title>
        <authorList>
            <person name="Becker E.A."/>
            <person name="Seitzer P.M."/>
            <person name="Tritt A."/>
            <person name="Larsen D."/>
            <person name="Krusor M."/>
            <person name="Yao A.I."/>
            <person name="Wu D."/>
            <person name="Madern D."/>
            <person name="Eisen J.A."/>
            <person name="Darling A.E."/>
            <person name="Facciotti M.T."/>
        </authorList>
    </citation>
    <scope>NUCLEOTIDE SEQUENCE [LARGE SCALE GENOMIC DNA]</scope>
    <source>
        <strain evidence="2 3">DSM 12281</strain>
    </source>
</reference>
<feature type="transmembrane region" description="Helical" evidence="1">
    <location>
        <begin position="33"/>
        <end position="51"/>
    </location>
</feature>
<dbReference type="STRING" id="1230458.C484_14408"/>
<dbReference type="EMBL" id="AOIL01000050">
    <property type="protein sequence ID" value="ELY88795.1"/>
    <property type="molecule type" value="Genomic_DNA"/>
</dbReference>
<proteinExistence type="predicted"/>
<dbReference type="OrthoDB" id="350283at2157"/>
<evidence type="ECO:0000256" key="1">
    <source>
        <dbReference type="SAM" id="Phobius"/>
    </source>
</evidence>
<feature type="transmembrane region" description="Helical" evidence="1">
    <location>
        <begin position="6"/>
        <end position="26"/>
    </location>
</feature>
<keyword evidence="1" id="KW-0812">Transmembrane</keyword>
<dbReference type="Proteomes" id="UP000011648">
    <property type="component" value="Unassembled WGS sequence"/>
</dbReference>
<organism evidence="2 3">
    <name type="scientific">Natrialba taiwanensis DSM 12281</name>
    <dbReference type="NCBI Taxonomy" id="1230458"/>
    <lineage>
        <taxon>Archaea</taxon>
        <taxon>Methanobacteriati</taxon>
        <taxon>Methanobacteriota</taxon>
        <taxon>Stenosarchaea group</taxon>
        <taxon>Halobacteria</taxon>
        <taxon>Halobacteriales</taxon>
        <taxon>Natrialbaceae</taxon>
        <taxon>Natrialba</taxon>
    </lineage>
</organism>
<comment type="caution">
    <text evidence="2">The sequence shown here is derived from an EMBL/GenBank/DDBJ whole genome shotgun (WGS) entry which is preliminary data.</text>
</comment>
<accession>L9ZQL1</accession>
<keyword evidence="1" id="KW-0472">Membrane</keyword>
<keyword evidence="3" id="KW-1185">Reference proteome</keyword>